<keyword evidence="1" id="KW-0812">Transmembrane</keyword>
<comment type="caution">
    <text evidence="2">The sequence shown here is derived from an EMBL/GenBank/DDBJ whole genome shotgun (WGS) entry which is preliminary data.</text>
</comment>
<evidence type="ECO:0000313" key="3">
    <source>
        <dbReference type="Proteomes" id="UP000428333"/>
    </source>
</evidence>
<proteinExistence type="predicted"/>
<name>A0A6A4MCA7_9ERIC</name>
<accession>A0A6A4MCA7</accession>
<keyword evidence="1" id="KW-1133">Transmembrane helix</keyword>
<feature type="transmembrane region" description="Helical" evidence="1">
    <location>
        <begin position="20"/>
        <end position="40"/>
    </location>
</feature>
<dbReference type="InterPro" id="IPR051415">
    <property type="entry name" value="LAAT-1"/>
</dbReference>
<sequence length="311" mass="34522">RYVQSFWLHLEPATLPTQFYMAILFSLTTLVLAGQTIYYGHIYHRLKSNRPSHKVEIPNLSSVATEAVEKRIPCSGVAKKQDNNVDRWGNAIDDFGLGVLRVHLFHFQASLVVVHLKENYTTCNSFIPLKFTYVLLCSLIVFNRLVFLGVSRSLSRSHTPTSGSFLAQRITLTTLSRQNTFEEPLLGGLASTQSAPLQTIKPCYVHNGLRMVSGKRYKGVVMQVGRKLLQESGLSYQVSGGFMEETRGAGSSTIGTLLGWGMAAIYMGGRLPQICLNETALEPFLLDKHSNYKPAEAPIPMKMQCGPPLDP</sequence>
<organism evidence="2 3">
    <name type="scientific">Rhododendron williamsianum</name>
    <dbReference type="NCBI Taxonomy" id="262921"/>
    <lineage>
        <taxon>Eukaryota</taxon>
        <taxon>Viridiplantae</taxon>
        <taxon>Streptophyta</taxon>
        <taxon>Embryophyta</taxon>
        <taxon>Tracheophyta</taxon>
        <taxon>Spermatophyta</taxon>
        <taxon>Magnoliopsida</taxon>
        <taxon>eudicotyledons</taxon>
        <taxon>Gunneridae</taxon>
        <taxon>Pentapetalae</taxon>
        <taxon>asterids</taxon>
        <taxon>Ericales</taxon>
        <taxon>Ericaceae</taxon>
        <taxon>Ericoideae</taxon>
        <taxon>Rhodoreae</taxon>
        <taxon>Rhododendron</taxon>
    </lineage>
</organism>
<dbReference type="AlphaFoldDB" id="A0A6A4MCA7"/>
<dbReference type="PANTHER" id="PTHR16201">
    <property type="entry name" value="SEVEN TRANSMEMBRANE PROTEIN 1-RELATED"/>
    <property type="match status" value="1"/>
</dbReference>
<dbReference type="OrthoDB" id="8048523at2759"/>
<protein>
    <submittedName>
        <fullName evidence="2">Uncharacterized protein</fullName>
    </submittedName>
</protein>
<dbReference type="GO" id="GO:0016020">
    <property type="term" value="C:membrane"/>
    <property type="evidence" value="ECO:0007669"/>
    <property type="project" value="TreeGrafter"/>
</dbReference>
<reference evidence="2 3" key="1">
    <citation type="journal article" date="2019" name="Genome Biol. Evol.">
        <title>The Rhododendron genome and chromosomal organization provide insight into shared whole-genome duplications across the heath family (Ericaceae).</title>
        <authorList>
            <person name="Soza V.L."/>
            <person name="Lindsley D."/>
            <person name="Waalkes A."/>
            <person name="Ramage E."/>
            <person name="Patwardhan R.P."/>
            <person name="Burton J.N."/>
            <person name="Adey A."/>
            <person name="Kumar A."/>
            <person name="Qiu R."/>
            <person name="Shendure J."/>
            <person name="Hall B."/>
        </authorList>
    </citation>
    <scope>NUCLEOTIDE SEQUENCE [LARGE SCALE GENOMIC DNA]</scope>
    <source>
        <strain evidence="2">RSF 1966-606</strain>
    </source>
</reference>
<dbReference type="Proteomes" id="UP000428333">
    <property type="component" value="Linkage Group LG02"/>
</dbReference>
<dbReference type="EMBL" id="QEFC01000229">
    <property type="protein sequence ID" value="KAE9465791.1"/>
    <property type="molecule type" value="Genomic_DNA"/>
</dbReference>
<feature type="transmembrane region" description="Helical" evidence="1">
    <location>
        <begin position="131"/>
        <end position="150"/>
    </location>
</feature>
<gene>
    <name evidence="2" type="ORF">C3L33_02302</name>
</gene>
<feature type="non-terminal residue" evidence="2">
    <location>
        <position position="1"/>
    </location>
</feature>
<evidence type="ECO:0000256" key="1">
    <source>
        <dbReference type="SAM" id="Phobius"/>
    </source>
</evidence>
<keyword evidence="1" id="KW-0472">Membrane</keyword>
<evidence type="ECO:0000313" key="2">
    <source>
        <dbReference type="EMBL" id="KAE9465791.1"/>
    </source>
</evidence>
<keyword evidence="3" id="KW-1185">Reference proteome</keyword>
<dbReference type="PANTHER" id="PTHR16201:SF44">
    <property type="entry name" value="SEVEN TRANSMEMBRANE PROTEIN 1"/>
    <property type="match status" value="1"/>
</dbReference>